<organism evidence="1 2">
    <name type="scientific">Actinomycetospora atypica</name>
    <dbReference type="NCBI Taxonomy" id="1290095"/>
    <lineage>
        <taxon>Bacteria</taxon>
        <taxon>Bacillati</taxon>
        <taxon>Actinomycetota</taxon>
        <taxon>Actinomycetes</taxon>
        <taxon>Pseudonocardiales</taxon>
        <taxon>Pseudonocardiaceae</taxon>
        <taxon>Actinomycetospora</taxon>
    </lineage>
</organism>
<dbReference type="RefSeq" id="WP_378038019.1">
    <property type="nucleotide sequence ID" value="NZ_JBHSIV010000025.1"/>
</dbReference>
<proteinExistence type="predicted"/>
<gene>
    <name evidence="1" type="ORF">ACFPBZ_20810</name>
</gene>
<protein>
    <recommendedName>
        <fullName evidence="3">AbiEi antitoxin C-terminal domain-containing protein</fullName>
    </recommendedName>
</protein>
<evidence type="ECO:0008006" key="3">
    <source>
        <dbReference type="Google" id="ProtNLM"/>
    </source>
</evidence>
<keyword evidence="2" id="KW-1185">Reference proteome</keyword>
<evidence type="ECO:0000313" key="1">
    <source>
        <dbReference type="EMBL" id="MFC5064676.1"/>
    </source>
</evidence>
<name>A0ABV9YVQ0_9PSEU</name>
<sequence>MVSLGQILGQGLTKDVVRANVAAQRWKPLFRGTYALVTGEPTPEMWRQAALLFVPGAALLSHATAAAVLGLRGGSSGGPVHVTVPYGSSARGCDGLVIHRSRAFAHIALQNAVPPVTSKVVTLIDLAVEAPDAREGMRVLTAGAAAARVDAARIVESLELRKPRRYAKALLAAAKLLLEGIGSVLEAEYAQRVELAHGLPVGRRQVHRRVEETNRYEDIEYDMPGGTLTVRLDGFISHANKRTARSDRARDNAAELEGRARLTFGYEEVHEAACHVTCLVARRLKQLRWDGEAVRCRACEHFEGL</sequence>
<dbReference type="Proteomes" id="UP001595947">
    <property type="component" value="Unassembled WGS sequence"/>
</dbReference>
<evidence type="ECO:0000313" key="2">
    <source>
        <dbReference type="Proteomes" id="UP001595947"/>
    </source>
</evidence>
<accession>A0ABV9YVQ0</accession>
<dbReference type="EMBL" id="JBHSIV010000025">
    <property type="protein sequence ID" value="MFC5064676.1"/>
    <property type="molecule type" value="Genomic_DNA"/>
</dbReference>
<comment type="caution">
    <text evidence="1">The sequence shown here is derived from an EMBL/GenBank/DDBJ whole genome shotgun (WGS) entry which is preliminary data.</text>
</comment>
<reference evidence="2" key="1">
    <citation type="journal article" date="2019" name="Int. J. Syst. Evol. Microbiol.">
        <title>The Global Catalogue of Microorganisms (GCM) 10K type strain sequencing project: providing services to taxonomists for standard genome sequencing and annotation.</title>
        <authorList>
            <consortium name="The Broad Institute Genomics Platform"/>
            <consortium name="The Broad Institute Genome Sequencing Center for Infectious Disease"/>
            <person name="Wu L."/>
            <person name="Ma J."/>
        </authorList>
    </citation>
    <scope>NUCLEOTIDE SEQUENCE [LARGE SCALE GENOMIC DNA]</scope>
    <source>
        <strain evidence="2">CGMCC 4.7093</strain>
    </source>
</reference>